<feature type="transmembrane region" description="Helical" evidence="6">
    <location>
        <begin position="635"/>
        <end position="652"/>
    </location>
</feature>
<protein>
    <recommendedName>
        <fullName evidence="11">ER transporter 6TM N-terminal domain-containing protein</fullName>
    </recommendedName>
</protein>
<keyword evidence="3 6" id="KW-1133">Transmembrane helix</keyword>
<name>N1QNC8_SPHMS</name>
<reference evidence="9 10" key="1">
    <citation type="journal article" date="2012" name="PLoS Pathog.">
        <title>Diverse lifestyles and strategies of plant pathogenesis encoded in the genomes of eighteen Dothideomycetes fungi.</title>
        <authorList>
            <person name="Ohm R.A."/>
            <person name="Feau N."/>
            <person name="Henrissat B."/>
            <person name="Schoch C.L."/>
            <person name="Horwitz B.A."/>
            <person name="Barry K.W."/>
            <person name="Condon B.J."/>
            <person name="Copeland A.C."/>
            <person name="Dhillon B."/>
            <person name="Glaser F."/>
            <person name="Hesse C.N."/>
            <person name="Kosti I."/>
            <person name="LaButti K."/>
            <person name="Lindquist E.A."/>
            <person name="Lucas S."/>
            <person name="Salamov A.A."/>
            <person name="Bradshaw R.E."/>
            <person name="Ciuffetti L."/>
            <person name="Hamelin R.C."/>
            <person name="Kema G.H.J."/>
            <person name="Lawrence C."/>
            <person name="Scott J.A."/>
            <person name="Spatafora J.W."/>
            <person name="Turgeon B.G."/>
            <person name="de Wit P.J.G.M."/>
            <person name="Zhong S."/>
            <person name="Goodwin S.B."/>
            <person name="Grigoriev I.V."/>
        </authorList>
    </citation>
    <scope>NUCLEOTIDE SEQUENCE [LARGE SCALE GENOMIC DNA]</scope>
    <source>
        <strain evidence="9 10">SO2202</strain>
    </source>
</reference>
<evidence type="ECO:0008006" key="11">
    <source>
        <dbReference type="Google" id="ProtNLM"/>
    </source>
</evidence>
<feature type="transmembrane region" description="Helical" evidence="6">
    <location>
        <begin position="686"/>
        <end position="707"/>
    </location>
</feature>
<evidence type="ECO:0000256" key="6">
    <source>
        <dbReference type="SAM" id="Phobius"/>
    </source>
</evidence>
<keyword evidence="10" id="KW-1185">Reference proteome</keyword>
<evidence type="ECO:0000313" key="9">
    <source>
        <dbReference type="EMBL" id="EMF17653.1"/>
    </source>
</evidence>
<evidence type="ECO:0000313" key="10">
    <source>
        <dbReference type="Proteomes" id="UP000016931"/>
    </source>
</evidence>
<evidence type="ECO:0000259" key="7">
    <source>
        <dbReference type="Pfam" id="PF10337"/>
    </source>
</evidence>
<dbReference type="PANTHER" id="PTHR37994">
    <property type="entry name" value="ARAE_2_N DOMAIN-CONTAINING PROTEIN-RELATED"/>
    <property type="match status" value="1"/>
</dbReference>
<feature type="transmembrane region" description="Helical" evidence="6">
    <location>
        <begin position="186"/>
        <end position="204"/>
    </location>
</feature>
<dbReference type="eggNOG" id="KOG4711">
    <property type="taxonomic scope" value="Eukaryota"/>
</dbReference>
<feature type="transmembrane region" description="Helical" evidence="6">
    <location>
        <begin position="714"/>
        <end position="730"/>
    </location>
</feature>
<feature type="domain" description="Putative ER transporter 6TM N-terminal" evidence="7">
    <location>
        <begin position="52"/>
        <end position="150"/>
    </location>
</feature>
<evidence type="ECO:0000256" key="1">
    <source>
        <dbReference type="ARBA" id="ARBA00004141"/>
    </source>
</evidence>
<feature type="transmembrane region" description="Helical" evidence="6">
    <location>
        <begin position="120"/>
        <end position="141"/>
    </location>
</feature>
<dbReference type="OMA" id="YMENLMH"/>
<organism evidence="9 10">
    <name type="scientific">Sphaerulina musiva (strain SO2202)</name>
    <name type="common">Poplar stem canker fungus</name>
    <name type="synonym">Septoria musiva</name>
    <dbReference type="NCBI Taxonomy" id="692275"/>
    <lineage>
        <taxon>Eukaryota</taxon>
        <taxon>Fungi</taxon>
        <taxon>Dikarya</taxon>
        <taxon>Ascomycota</taxon>
        <taxon>Pezizomycotina</taxon>
        <taxon>Dothideomycetes</taxon>
        <taxon>Dothideomycetidae</taxon>
        <taxon>Mycosphaerellales</taxon>
        <taxon>Mycosphaerellaceae</taxon>
        <taxon>Sphaerulina</taxon>
    </lineage>
</organism>
<dbReference type="AlphaFoldDB" id="N1QNC8"/>
<dbReference type="GO" id="GO:0016020">
    <property type="term" value="C:membrane"/>
    <property type="evidence" value="ECO:0007669"/>
    <property type="project" value="UniProtKB-SubCell"/>
</dbReference>
<feature type="domain" description="Integral membrane bound transporter" evidence="8">
    <location>
        <begin position="661"/>
        <end position="794"/>
    </location>
</feature>
<dbReference type="HOGENOM" id="CLU_001788_0_1_1"/>
<dbReference type="InterPro" id="IPR018823">
    <property type="entry name" value="ArAE_2_N"/>
</dbReference>
<dbReference type="OrthoDB" id="2274698at2759"/>
<keyword evidence="4 6" id="KW-0472">Membrane</keyword>
<proteinExistence type="predicted"/>
<evidence type="ECO:0000259" key="8">
    <source>
        <dbReference type="Pfam" id="PF13515"/>
    </source>
</evidence>
<dbReference type="InterPro" id="IPR049453">
    <property type="entry name" value="Memb_transporter_dom"/>
</dbReference>
<accession>N1QNC8</accession>
<evidence type="ECO:0000256" key="3">
    <source>
        <dbReference type="ARBA" id="ARBA00022989"/>
    </source>
</evidence>
<feature type="compositionally biased region" description="Low complexity" evidence="5">
    <location>
        <begin position="29"/>
        <end position="39"/>
    </location>
</feature>
<feature type="transmembrane region" description="Helical" evidence="6">
    <location>
        <begin position="161"/>
        <end position="180"/>
    </location>
</feature>
<evidence type="ECO:0000256" key="5">
    <source>
        <dbReference type="SAM" id="MobiDB-lite"/>
    </source>
</evidence>
<dbReference type="EMBL" id="KB456260">
    <property type="protein sequence ID" value="EMF17653.1"/>
    <property type="molecule type" value="Genomic_DNA"/>
</dbReference>
<feature type="transmembrane region" description="Helical" evidence="6">
    <location>
        <begin position="736"/>
        <end position="754"/>
    </location>
</feature>
<evidence type="ECO:0000256" key="4">
    <source>
        <dbReference type="ARBA" id="ARBA00023136"/>
    </source>
</evidence>
<dbReference type="Pfam" id="PF13515">
    <property type="entry name" value="FUSC_2"/>
    <property type="match status" value="1"/>
</dbReference>
<feature type="region of interest" description="Disordered" evidence="5">
    <location>
        <begin position="1"/>
        <end position="39"/>
    </location>
</feature>
<dbReference type="Proteomes" id="UP000016931">
    <property type="component" value="Unassembled WGS sequence"/>
</dbReference>
<comment type="subcellular location">
    <subcellularLocation>
        <location evidence="1">Membrane</location>
        <topology evidence="1">Multi-pass membrane protein</topology>
    </subcellularLocation>
</comment>
<dbReference type="RefSeq" id="XP_016765774.1">
    <property type="nucleotide sequence ID" value="XM_016902353.1"/>
</dbReference>
<evidence type="ECO:0000256" key="2">
    <source>
        <dbReference type="ARBA" id="ARBA00022692"/>
    </source>
</evidence>
<dbReference type="PANTHER" id="PTHR37994:SF4">
    <property type="entry name" value="ER TRANSPORTER 6TM N-TERMINAL DOMAIN-CONTAINING PROTEIN-RELATED"/>
    <property type="match status" value="1"/>
</dbReference>
<feature type="compositionally biased region" description="Polar residues" evidence="5">
    <location>
        <begin position="1"/>
        <end position="28"/>
    </location>
</feature>
<dbReference type="GeneID" id="27899490"/>
<keyword evidence="2 6" id="KW-0812">Transmembrane</keyword>
<dbReference type="Pfam" id="PF10337">
    <property type="entry name" value="ArAE_2_N"/>
    <property type="match status" value="2"/>
</dbReference>
<sequence length="1057" mass="118212">MATQQHARPNDGTTESSSSDEAGGVNQNAASGTAKPAPSAAAAATSKKPNIFQRLWQKLDLDLITVMTMFKASLPPTIAIAFYQSHAVAGVYETLGYLVAITSVLGMCIMPRGMFVQTMLLNVLAVCVGAAFCLLSLYCGIKARQNTTPAGSPPTGYNSSASAVLAVWLFFQTYMANVLRSALPQFQFPVIIYSIFLVVSLTYGTQFPTMSYATSFMTRLIEAFLTGFGIATGVSFLIFPLSSRKVIFKELSGYLNGLGGLLKLQTAYLASLEDWEPDTDALTQDPEKTNGHKKSNGQAGPQQLFVTAPGKKLKETLQKIYELHTKIPTDLNFAKREIAFGKLSPKDLGEIWKRMRFILPPIFGLSAVLDILQRRAEESGWENGGPGDLHQQKQRKHIDDLHQLMKSLHEPVAFMSASLNSAFQHVLLTLELVEPPKKKKHNDEESAGLEPVPGTPAFAEGFRKQLDRFDGYKKQTLEEWCHQHGINIPPGFFDSTFIRPEHLDTRIEQAREENQRQLFFGLYIHHLLWKTGQAALDLVLYADQRKQDGALNKNRLIVPGVNTFKKWLRAAFGRQDYHDEDLLTADLSSSQALDLGESFGKSKDPEHLPPRNRWERIGEGIRWIPQALRSDHSAFGFRVACATLSLGIVCYLEASQRFFLRHRLLWALIMIPISMTRTAGQSTWSFALRILGTFVAMVATYIIWYIVDGKTAGVIFFLWLWIFLAFYILLKQKTLLVAGIISIVTAILVIGYELQTRVVGIAVSESNGQPAYQTYLLAPYRLATVCAGLATAYFWTIFPYPVSESTELRKDVGAALYMLANLSSIVHELVRARVQKTDGDENIKNTRGFHLEKARNIVFTKTLTLLTNLHQNSAFNKFQIRVGGRFPHQEYTNLIESIQRVLQYTSLIAYASRTFSSSSSENDSAWSTDFRKLLTEVNATSHHMTSLLSLLSSSLTGGRALPPYLDLPQHYHGMVFVQRLQAIDGDILSVRHIAEPEYAAFAVIQICAQCIRDDVMKITRHVRNLVGVIDFSFHVQDRERDEAQDDSSMDDNTAEKK</sequence>
<gene>
    <name evidence="9" type="ORF">SEPMUDRAFT_130359</name>
</gene>
<feature type="transmembrane region" description="Helical" evidence="6">
    <location>
        <begin position="216"/>
        <end position="239"/>
    </location>
</feature>
<dbReference type="STRING" id="692275.N1QNC8"/>
<feature type="region of interest" description="Disordered" evidence="5">
    <location>
        <begin position="280"/>
        <end position="304"/>
    </location>
</feature>
<feature type="domain" description="Putative ER transporter 6TM N-terminal" evidence="7">
    <location>
        <begin position="157"/>
        <end position="377"/>
    </location>
</feature>
<feature type="transmembrane region" description="Helical" evidence="6">
    <location>
        <begin position="95"/>
        <end position="114"/>
    </location>
</feature>